<dbReference type="Gene3D" id="1.25.40.20">
    <property type="entry name" value="Ankyrin repeat-containing domain"/>
    <property type="match status" value="1"/>
</dbReference>
<keyword evidence="1" id="KW-0040">ANK repeat</keyword>
<dbReference type="PROSITE" id="PS50088">
    <property type="entry name" value="ANK_REPEAT"/>
    <property type="match status" value="1"/>
</dbReference>
<evidence type="ECO:0000256" key="1">
    <source>
        <dbReference type="PROSITE-ProRule" id="PRU00023"/>
    </source>
</evidence>
<dbReference type="GO" id="GO:0016020">
    <property type="term" value="C:membrane"/>
    <property type="evidence" value="ECO:0007669"/>
    <property type="project" value="InterPro"/>
</dbReference>
<evidence type="ECO:0000313" key="3">
    <source>
        <dbReference type="EMBL" id="CEL10923.1"/>
    </source>
</evidence>
<feature type="transmembrane region" description="Helical" evidence="2">
    <location>
        <begin position="698"/>
        <end position="720"/>
    </location>
</feature>
<dbReference type="Proteomes" id="UP000054771">
    <property type="component" value="Unassembled WGS sequence"/>
</dbReference>
<reference evidence="4" key="1">
    <citation type="journal article" date="2016" name="Genome Announc.">
        <title>Draft genome sequences of fungus Aspergillus calidoustus.</title>
        <authorList>
            <person name="Horn F."/>
            <person name="Linde J."/>
            <person name="Mattern D.J."/>
            <person name="Walther G."/>
            <person name="Guthke R."/>
            <person name="Scherlach K."/>
            <person name="Martin K."/>
            <person name="Brakhage A.A."/>
            <person name="Petzke L."/>
            <person name="Valiante V."/>
        </authorList>
    </citation>
    <scope>NUCLEOTIDE SEQUENCE [LARGE SCALE GENOMIC DNA]</scope>
    <source>
        <strain evidence="4">SF006504</strain>
    </source>
</reference>
<dbReference type="SUPFAM" id="SSF48403">
    <property type="entry name" value="Ankyrin repeat"/>
    <property type="match status" value="1"/>
</dbReference>
<dbReference type="OrthoDB" id="341259at2759"/>
<dbReference type="GO" id="GO:0046873">
    <property type="term" value="F:metal ion transmembrane transporter activity"/>
    <property type="evidence" value="ECO:0007669"/>
    <property type="project" value="InterPro"/>
</dbReference>
<keyword evidence="2" id="KW-1133">Transmembrane helix</keyword>
<evidence type="ECO:0000256" key="2">
    <source>
        <dbReference type="SAM" id="Phobius"/>
    </source>
</evidence>
<dbReference type="InterPro" id="IPR036770">
    <property type="entry name" value="Ankyrin_rpt-contain_sf"/>
</dbReference>
<dbReference type="OMA" id="HATIVDI"/>
<dbReference type="Gene3D" id="1.20.58.340">
    <property type="entry name" value="Magnesium transport protein CorA, transmembrane region"/>
    <property type="match status" value="1"/>
</dbReference>
<dbReference type="SMART" id="SM00248">
    <property type="entry name" value="ANK"/>
    <property type="match status" value="4"/>
</dbReference>
<dbReference type="EMBL" id="CDMC01000021">
    <property type="protein sequence ID" value="CEL10923.1"/>
    <property type="molecule type" value="Genomic_DNA"/>
</dbReference>
<keyword evidence="2" id="KW-0812">Transmembrane</keyword>
<organism evidence="3 4">
    <name type="scientific">Aspergillus calidoustus</name>
    <dbReference type="NCBI Taxonomy" id="454130"/>
    <lineage>
        <taxon>Eukaryota</taxon>
        <taxon>Fungi</taxon>
        <taxon>Dikarya</taxon>
        <taxon>Ascomycota</taxon>
        <taxon>Pezizomycotina</taxon>
        <taxon>Eurotiomycetes</taxon>
        <taxon>Eurotiomycetidae</taxon>
        <taxon>Eurotiales</taxon>
        <taxon>Aspergillaceae</taxon>
        <taxon>Aspergillus</taxon>
        <taxon>Aspergillus subgen. Nidulantes</taxon>
    </lineage>
</organism>
<dbReference type="InterPro" id="IPR002110">
    <property type="entry name" value="Ankyrin_rpt"/>
</dbReference>
<name>A0A0U5GG44_ASPCI</name>
<gene>
    <name evidence="3" type="ORF">ASPCAL14030</name>
</gene>
<dbReference type="STRING" id="454130.A0A0U5GG44"/>
<evidence type="ECO:0000313" key="4">
    <source>
        <dbReference type="Proteomes" id="UP000054771"/>
    </source>
</evidence>
<dbReference type="PANTHER" id="PTHR47685">
    <property type="entry name" value="MAGNESIUM TRANSPORT PROTEIN CORA"/>
    <property type="match status" value="1"/>
</dbReference>
<dbReference type="Pfam" id="PF01544">
    <property type="entry name" value="CorA"/>
    <property type="match status" value="1"/>
</dbReference>
<dbReference type="Pfam" id="PF12796">
    <property type="entry name" value="Ank_2"/>
    <property type="match status" value="1"/>
</dbReference>
<keyword evidence="2" id="KW-0472">Membrane</keyword>
<dbReference type="InterPro" id="IPR002523">
    <property type="entry name" value="MgTranspt_CorA/ZnTranspt_ZntB"/>
</dbReference>
<dbReference type="InterPro" id="IPR050829">
    <property type="entry name" value="CorA_MIT"/>
</dbReference>
<protein>
    <submittedName>
        <fullName evidence="3">Uncharacterized protein</fullName>
    </submittedName>
</protein>
<dbReference type="PANTHER" id="PTHR47685:SF1">
    <property type="entry name" value="MAGNESIUM TRANSPORT PROTEIN CORA"/>
    <property type="match status" value="1"/>
</dbReference>
<proteinExistence type="predicted"/>
<dbReference type="AlphaFoldDB" id="A0A0U5GG44"/>
<feature type="transmembrane region" description="Helical" evidence="2">
    <location>
        <begin position="657"/>
        <end position="677"/>
    </location>
</feature>
<feature type="repeat" description="ANK" evidence="1">
    <location>
        <begin position="77"/>
        <end position="104"/>
    </location>
</feature>
<accession>A0A0U5GG44</accession>
<keyword evidence="4" id="KW-1185">Reference proteome</keyword>
<sequence length="758" mass="84720">MATEFASELRDAAKSNDVNRIKIVLRSARARNQFDQSLLEAGLFESARHGCEDAARHLLSESAGFIAAGASMVDKTLHQAVRFDQVAIARLMLDAGANPNATNERGWSALLAACDNHCLEMVHLLLGANADCNLMPLDGVAPLPRAVYTGDEAVVGVLVKQKGLSLRDNAGNHLFLRAASSGRRDIAELLTPHNYAETLPSDAIRACEEFRPTGISWFPETARYEPARPLTIYDLLYRDIKVLPSTDEDDPLGFRWINLPAHNPAWIEALLIKWYMETDQEDIKSLKGLLSSLNNCHQGQYPHSKFHQPSCQVHGKHLWVSMPYLSCETVSNFEKMQETIQRVVTPTASDAQVDNLSGADLLFKAYMTPRGQGLHIRRTLDQYFYPNFDTKLRDRDQVVYRYQKRTGIGSDDPKLYMVDQLWILILDGKLFITTFPGQHLDLVRPELYHAVRFGLRDAHTFVTAVTDQYCGMFDRHVPFNDPYNFLSMFQASVGIAAGREAELSSELWSASAAASSWLKSHGQGSREQNPQFLDKFLDLGPETTLLAEAKDIRDELNMLSAVLESQQLVLAELGPRLLEACGPPYDAEPATVLRKLEEQCKLVEAHLKDLQRLDRQAAYVYDSASRLLDLKQKHANPFEARLAREQAAGAARTGKSVMIFTIVTIIFLPISFITSFFTIEIAEFPRTEGSNALQLSFVMKYILGVGFAVSIPLIVVAFVAPDWNLGLRGLYERFQDRRRPVAPPAESAPIKEPEGLSV</sequence>